<gene>
    <name evidence="7" type="ORF">ATL39_3270</name>
</gene>
<feature type="transmembrane region" description="Helical" evidence="6">
    <location>
        <begin position="134"/>
        <end position="160"/>
    </location>
</feature>
<evidence type="ECO:0000313" key="7">
    <source>
        <dbReference type="EMBL" id="RKD68807.1"/>
    </source>
</evidence>
<dbReference type="Pfam" id="PF00209">
    <property type="entry name" value="SNF"/>
    <property type="match status" value="2"/>
</dbReference>
<keyword evidence="2" id="KW-0813">Transport</keyword>
<comment type="caution">
    <text evidence="7">The sequence shown here is derived from an EMBL/GenBank/DDBJ whole genome shotgun (WGS) entry which is preliminary data.</text>
</comment>
<evidence type="ECO:0000256" key="6">
    <source>
        <dbReference type="SAM" id="Phobius"/>
    </source>
</evidence>
<feature type="transmembrane region" description="Helical" evidence="6">
    <location>
        <begin position="342"/>
        <end position="361"/>
    </location>
</feature>
<keyword evidence="5 6" id="KW-0472">Membrane</keyword>
<dbReference type="EMBL" id="RAPK01000012">
    <property type="protein sequence ID" value="RKD68807.1"/>
    <property type="molecule type" value="Genomic_DNA"/>
</dbReference>
<comment type="subcellular location">
    <subcellularLocation>
        <location evidence="1">Membrane</location>
        <topology evidence="1">Multi-pass membrane protein</topology>
    </subcellularLocation>
</comment>
<feature type="transmembrane region" description="Helical" evidence="6">
    <location>
        <begin position="254"/>
        <end position="278"/>
    </location>
</feature>
<dbReference type="GO" id="GO:0016020">
    <property type="term" value="C:membrane"/>
    <property type="evidence" value="ECO:0007669"/>
    <property type="project" value="UniProtKB-SubCell"/>
</dbReference>
<dbReference type="PANTHER" id="PTHR42948">
    <property type="entry name" value="TRANSPORTER"/>
    <property type="match status" value="1"/>
</dbReference>
<evidence type="ECO:0000256" key="2">
    <source>
        <dbReference type="ARBA" id="ARBA00022448"/>
    </source>
</evidence>
<feature type="transmembrane region" description="Helical" evidence="6">
    <location>
        <begin position="381"/>
        <end position="400"/>
    </location>
</feature>
<dbReference type="InterPro" id="IPR037272">
    <property type="entry name" value="SNS_sf"/>
</dbReference>
<protein>
    <submittedName>
        <fullName evidence="7">NSS family neurotransmitter:Na+ symporter</fullName>
    </submittedName>
</protein>
<feature type="transmembrane region" description="Helical" evidence="6">
    <location>
        <begin position="421"/>
        <end position="442"/>
    </location>
</feature>
<proteinExistence type="predicted"/>
<evidence type="ECO:0000256" key="4">
    <source>
        <dbReference type="ARBA" id="ARBA00022989"/>
    </source>
</evidence>
<feature type="transmembrane region" description="Helical" evidence="6">
    <location>
        <begin position="172"/>
        <end position="196"/>
    </location>
</feature>
<dbReference type="CDD" id="cd10336">
    <property type="entry name" value="SLC6sbd_Tyt1-Like"/>
    <property type="match status" value="1"/>
</dbReference>
<dbReference type="PROSITE" id="PS50267">
    <property type="entry name" value="NA_NEUROTRAN_SYMP_3"/>
    <property type="match status" value="1"/>
</dbReference>
<dbReference type="SUPFAM" id="SSF161070">
    <property type="entry name" value="SNF-like"/>
    <property type="match status" value="1"/>
</dbReference>
<dbReference type="PRINTS" id="PR00176">
    <property type="entry name" value="NANEUSMPORT"/>
</dbReference>
<dbReference type="InterPro" id="IPR000175">
    <property type="entry name" value="Na/ntran_symport"/>
</dbReference>
<feature type="transmembrane region" description="Helical" evidence="6">
    <location>
        <begin position="12"/>
        <end position="31"/>
    </location>
</feature>
<dbReference type="InterPro" id="IPR047218">
    <property type="entry name" value="YocR/YhdH-like"/>
</dbReference>
<feature type="transmembrane region" description="Helical" evidence="6">
    <location>
        <begin position="86"/>
        <end position="114"/>
    </location>
</feature>
<keyword evidence="4 6" id="KW-1133">Transmembrane helix</keyword>
<dbReference type="RefSeq" id="WP_120194398.1">
    <property type="nucleotide sequence ID" value="NZ_RAPK01000012.1"/>
</dbReference>
<reference evidence="7 8" key="1">
    <citation type="submission" date="2018-09" db="EMBL/GenBank/DDBJ databases">
        <title>Genomic Encyclopedia of Archaeal and Bacterial Type Strains, Phase II (KMG-II): from individual species to whole genera.</title>
        <authorList>
            <person name="Goeker M."/>
        </authorList>
    </citation>
    <scope>NUCLEOTIDE SEQUENCE [LARGE SCALE GENOMIC DNA]</scope>
    <source>
        <strain evidence="7 8">DSM 17008</strain>
    </source>
</reference>
<feature type="transmembrane region" description="Helical" evidence="6">
    <location>
        <begin position="43"/>
        <end position="65"/>
    </location>
</feature>
<evidence type="ECO:0000256" key="5">
    <source>
        <dbReference type="ARBA" id="ARBA00023136"/>
    </source>
</evidence>
<dbReference type="PANTHER" id="PTHR42948:SF1">
    <property type="entry name" value="TRANSPORTER"/>
    <property type="match status" value="1"/>
</dbReference>
<keyword evidence="8" id="KW-1185">Reference proteome</keyword>
<name>A0A419UW58_9BACL</name>
<feature type="transmembrane region" description="Helical" evidence="6">
    <location>
        <begin position="298"/>
        <end position="321"/>
    </location>
</feature>
<feature type="transmembrane region" description="Helical" evidence="6">
    <location>
        <begin position="216"/>
        <end position="242"/>
    </location>
</feature>
<evidence type="ECO:0000256" key="3">
    <source>
        <dbReference type="ARBA" id="ARBA00022692"/>
    </source>
</evidence>
<dbReference type="OrthoDB" id="9762833at2"/>
<keyword evidence="3 6" id="KW-0812">Transmembrane</keyword>
<sequence>MKQAREQWTSKIGFILAAAGSAVGLGAVWRLPYVAGVNGGGAFFLIFLLFTLLLGSSLLLAEFIIGRKTQKDPISAFKELAPNSSWYMIGVLGVVSCCLILSFYAVVGGWIVTYLFRSIFGSLTGRSSGEYSELFASIISNPWEVGAAHLVFIIITILVVQKGIQKGIERASTIMMPLLFIIFLLLVVRAVTLDGAAEGISFFLSPDFSQVTGETVLFALGQAFFSLSLGVSIMITYSSYLSKQDSLIHSAGSVVGLSILIAFLAGLAIFPGVFAFGLQPDEGPSLIFTVLPAVFSEIAFGGLFLSLFLMLLLFATLTSAFSLLEIVVTTAAKNNKQRRKKAAWIAGLAVFLLGIPSNLSFGVLADWDVFGDTFFNQIDFLVSNILLPLGALLISIFVPLKMKKPELKHELLTGTSLHTRYFEVWYFLIKYVTPAAIVIAMLDLLGFL</sequence>
<organism evidence="7 8">
    <name type="scientific">Sinobaca qinghaiensis</name>
    <dbReference type="NCBI Taxonomy" id="342944"/>
    <lineage>
        <taxon>Bacteria</taxon>
        <taxon>Bacillati</taxon>
        <taxon>Bacillota</taxon>
        <taxon>Bacilli</taxon>
        <taxon>Bacillales</taxon>
        <taxon>Sporolactobacillaceae</taxon>
        <taxon>Sinobaca</taxon>
    </lineage>
</organism>
<dbReference type="NCBIfam" id="NF037979">
    <property type="entry name" value="Na_transp"/>
    <property type="match status" value="1"/>
</dbReference>
<evidence type="ECO:0000256" key="1">
    <source>
        <dbReference type="ARBA" id="ARBA00004141"/>
    </source>
</evidence>
<accession>A0A419UW58</accession>
<evidence type="ECO:0000313" key="8">
    <source>
        <dbReference type="Proteomes" id="UP000285120"/>
    </source>
</evidence>
<dbReference type="AlphaFoldDB" id="A0A419UW58"/>
<dbReference type="Proteomes" id="UP000285120">
    <property type="component" value="Unassembled WGS sequence"/>
</dbReference>